<reference evidence="3 4" key="1">
    <citation type="submission" date="2022-06" db="EMBL/GenBank/DDBJ databases">
        <title>Genomic Encyclopedia of Archaeal and Bacterial Type Strains, Phase II (KMG-II): from individual species to whole genera.</title>
        <authorList>
            <person name="Goeker M."/>
        </authorList>
    </citation>
    <scope>NUCLEOTIDE SEQUENCE [LARGE SCALE GENOMIC DNA]</scope>
    <source>
        <strain evidence="3 4">DSM 40477</strain>
    </source>
</reference>
<dbReference type="Proteomes" id="UP001205311">
    <property type="component" value="Unassembled WGS sequence"/>
</dbReference>
<protein>
    <recommendedName>
        <fullName evidence="5">Permease</fullName>
    </recommendedName>
</protein>
<feature type="transmembrane region" description="Helical" evidence="2">
    <location>
        <begin position="150"/>
        <end position="169"/>
    </location>
</feature>
<evidence type="ECO:0000313" key="4">
    <source>
        <dbReference type="Proteomes" id="UP001205311"/>
    </source>
</evidence>
<proteinExistence type="predicted"/>
<dbReference type="RefSeq" id="WP_253674470.1">
    <property type="nucleotide sequence ID" value="NZ_JAMTCP010000065.1"/>
</dbReference>
<accession>A0ABT1I3M7</accession>
<comment type="caution">
    <text evidence="3">The sequence shown here is derived from an EMBL/GenBank/DDBJ whole genome shotgun (WGS) entry which is preliminary data.</text>
</comment>
<keyword evidence="2" id="KW-0812">Transmembrane</keyword>
<gene>
    <name evidence="3" type="ORF">LX15_006080</name>
</gene>
<feature type="region of interest" description="Disordered" evidence="1">
    <location>
        <begin position="1"/>
        <end position="21"/>
    </location>
</feature>
<name>A0ABT1I3M7_STRSD</name>
<dbReference type="EMBL" id="JAMTCP010000065">
    <property type="protein sequence ID" value="MCP2262344.1"/>
    <property type="molecule type" value="Genomic_DNA"/>
</dbReference>
<evidence type="ECO:0000313" key="3">
    <source>
        <dbReference type="EMBL" id="MCP2262344.1"/>
    </source>
</evidence>
<evidence type="ECO:0000256" key="1">
    <source>
        <dbReference type="SAM" id="MobiDB-lite"/>
    </source>
</evidence>
<evidence type="ECO:0008006" key="5">
    <source>
        <dbReference type="Google" id="ProtNLM"/>
    </source>
</evidence>
<sequence>MGEDPTPRARGGAHRLRRTAGPTARSTGWRWLLVGGLSLAVVVLVYLFLAAFLPRWWAQRVGDVVQQRFTTGTFFGLLLGFLFTLLPLVVVELAARRPTWRRRVALGLLALVLALPNLLTLAVVLGAGAAAHAGARIMDVEAPAFRGASLAGALVALGVCALAEVLWAARRRSRRRRAELRAQVHHAK</sequence>
<feature type="transmembrane region" description="Helical" evidence="2">
    <location>
        <begin position="73"/>
        <end position="94"/>
    </location>
</feature>
<keyword evidence="2" id="KW-1133">Transmembrane helix</keyword>
<feature type="transmembrane region" description="Helical" evidence="2">
    <location>
        <begin position="106"/>
        <end position="130"/>
    </location>
</feature>
<organism evidence="3 4">
    <name type="scientific">Streptoalloteichus tenebrarius (strain ATCC 17920 / DSM 40477 / JCM 4838 / CBS 697.72 / NBRC 16177 / NCIMB 11028 / NRRL B-12390 / A12253. 1 / ISP 5477)</name>
    <name type="common">Streptomyces tenebrarius</name>
    <dbReference type="NCBI Taxonomy" id="1933"/>
    <lineage>
        <taxon>Bacteria</taxon>
        <taxon>Bacillati</taxon>
        <taxon>Actinomycetota</taxon>
        <taxon>Actinomycetes</taxon>
        <taxon>Pseudonocardiales</taxon>
        <taxon>Pseudonocardiaceae</taxon>
        <taxon>Streptoalloteichus</taxon>
    </lineage>
</organism>
<evidence type="ECO:0000256" key="2">
    <source>
        <dbReference type="SAM" id="Phobius"/>
    </source>
</evidence>
<keyword evidence="4" id="KW-1185">Reference proteome</keyword>
<keyword evidence="2" id="KW-0472">Membrane</keyword>
<feature type="transmembrane region" description="Helical" evidence="2">
    <location>
        <begin position="31"/>
        <end position="53"/>
    </location>
</feature>